<dbReference type="EMBL" id="JAMQKC010000002">
    <property type="protein sequence ID" value="MDC3415940.1"/>
    <property type="molecule type" value="Genomic_DNA"/>
</dbReference>
<feature type="domain" description="O-antigen ligase-related" evidence="6">
    <location>
        <begin position="250"/>
        <end position="428"/>
    </location>
</feature>
<keyword evidence="4 5" id="KW-0472">Membrane</keyword>
<name>A0A9X3WAU3_9BACI</name>
<dbReference type="AlphaFoldDB" id="A0A9X3WAU3"/>
<dbReference type="InterPro" id="IPR051533">
    <property type="entry name" value="WaaL-like"/>
</dbReference>
<feature type="transmembrane region" description="Helical" evidence="5">
    <location>
        <begin position="451"/>
        <end position="473"/>
    </location>
</feature>
<evidence type="ECO:0000313" key="8">
    <source>
        <dbReference type="Proteomes" id="UP001145069"/>
    </source>
</evidence>
<organism evidence="7 8">
    <name type="scientific">Aquibacillus salsiterrae</name>
    <dbReference type="NCBI Taxonomy" id="2950439"/>
    <lineage>
        <taxon>Bacteria</taxon>
        <taxon>Bacillati</taxon>
        <taxon>Bacillota</taxon>
        <taxon>Bacilli</taxon>
        <taxon>Bacillales</taxon>
        <taxon>Bacillaceae</taxon>
        <taxon>Aquibacillus</taxon>
    </lineage>
</organism>
<feature type="transmembrane region" description="Helical" evidence="5">
    <location>
        <begin position="101"/>
        <end position="128"/>
    </location>
</feature>
<evidence type="ECO:0000256" key="2">
    <source>
        <dbReference type="ARBA" id="ARBA00022692"/>
    </source>
</evidence>
<feature type="transmembrane region" description="Helical" evidence="5">
    <location>
        <begin position="479"/>
        <end position="497"/>
    </location>
</feature>
<gene>
    <name evidence="7" type="ORF">NC799_03325</name>
</gene>
<feature type="transmembrane region" description="Helical" evidence="5">
    <location>
        <begin position="21"/>
        <end position="39"/>
    </location>
</feature>
<evidence type="ECO:0000259" key="6">
    <source>
        <dbReference type="Pfam" id="PF04932"/>
    </source>
</evidence>
<feature type="transmembrane region" description="Helical" evidence="5">
    <location>
        <begin position="245"/>
        <end position="262"/>
    </location>
</feature>
<dbReference type="Proteomes" id="UP001145069">
    <property type="component" value="Unassembled WGS sequence"/>
</dbReference>
<feature type="transmembrane region" description="Helical" evidence="5">
    <location>
        <begin position="415"/>
        <end position="439"/>
    </location>
</feature>
<feature type="transmembrane region" description="Helical" evidence="5">
    <location>
        <begin position="159"/>
        <end position="182"/>
    </location>
</feature>
<evidence type="ECO:0000313" key="7">
    <source>
        <dbReference type="EMBL" id="MDC3415940.1"/>
    </source>
</evidence>
<feature type="transmembrane region" description="Helical" evidence="5">
    <location>
        <begin position="291"/>
        <end position="310"/>
    </location>
</feature>
<dbReference type="GO" id="GO:0016874">
    <property type="term" value="F:ligase activity"/>
    <property type="evidence" value="ECO:0007669"/>
    <property type="project" value="UniProtKB-KW"/>
</dbReference>
<protein>
    <submittedName>
        <fullName evidence="7">O-antigen ligase family protein</fullName>
    </submittedName>
</protein>
<keyword evidence="8" id="KW-1185">Reference proteome</keyword>
<keyword evidence="7" id="KW-0436">Ligase</keyword>
<evidence type="ECO:0000256" key="4">
    <source>
        <dbReference type="ARBA" id="ARBA00023136"/>
    </source>
</evidence>
<keyword evidence="2 5" id="KW-0812">Transmembrane</keyword>
<evidence type="ECO:0000256" key="1">
    <source>
        <dbReference type="ARBA" id="ARBA00004141"/>
    </source>
</evidence>
<feature type="transmembrane region" description="Helical" evidence="5">
    <location>
        <begin position="268"/>
        <end position="284"/>
    </location>
</feature>
<dbReference type="PANTHER" id="PTHR37422:SF23">
    <property type="entry name" value="TEICHURONIC ACID BIOSYNTHESIS PROTEIN TUAE"/>
    <property type="match status" value="1"/>
</dbReference>
<keyword evidence="3 5" id="KW-1133">Transmembrane helix</keyword>
<evidence type="ECO:0000256" key="3">
    <source>
        <dbReference type="ARBA" id="ARBA00022989"/>
    </source>
</evidence>
<dbReference type="InterPro" id="IPR007016">
    <property type="entry name" value="O-antigen_ligase-rel_domated"/>
</dbReference>
<feature type="transmembrane region" description="Helical" evidence="5">
    <location>
        <begin position="134"/>
        <end position="152"/>
    </location>
</feature>
<dbReference type="PANTHER" id="PTHR37422">
    <property type="entry name" value="TEICHURONIC ACID BIOSYNTHESIS PROTEIN TUAE"/>
    <property type="match status" value="1"/>
</dbReference>
<sequence length="504" mass="57115">MIEMMSNEELMYQDKLKRIDRLLFLGLLLTVAITPLIIVNHTMPFVGPFVDNATITTGLKTNFYTYYKFWFLTIMTGLLLIIFLYKVVVVGYRLTNIKLNVIYWLLGMFLTFSAVASNHKTIALFGLYDRFDGTITYLCYITLFYIAANININREKLIWFIYALIPFILVNTILGVINFYGFDVLDYDWLQSILFFDMPEGYSINSDSNLMSTLNNRNFMSGFSAATASMFLCVALLSKSNRERAIHFCFAILSFMLVIFSLSSNGFVTLFVMLAVLFLLTLLLKSNGMPLLLFGAYLVICGLLLSIFGAQNPNVWAESIGVYGKETGKITQSTETVEENNQVGFLTLPNSGVAPGSGRFYIWDRTISLIAEQPVLGYGLDTIAYEFPQDDIEKQAGLNTYKIIVDKPHNMYLGIAYGSGVFALLLFLSIVVILMFSYIRMIWQKRDELNSTYYLAITGMFVGVLAFLFQYLFNDSLLGPTNVMWVFIGILFGATWLDKPNKTG</sequence>
<dbReference type="RefSeq" id="WP_272444914.1">
    <property type="nucleotide sequence ID" value="NZ_JAMQKC010000002.1"/>
</dbReference>
<evidence type="ECO:0000256" key="5">
    <source>
        <dbReference type="SAM" id="Phobius"/>
    </source>
</evidence>
<comment type="caution">
    <text evidence="7">The sequence shown here is derived from an EMBL/GenBank/DDBJ whole genome shotgun (WGS) entry which is preliminary data.</text>
</comment>
<feature type="transmembrane region" description="Helical" evidence="5">
    <location>
        <begin position="219"/>
        <end position="238"/>
    </location>
</feature>
<proteinExistence type="predicted"/>
<reference evidence="7" key="1">
    <citation type="submission" date="2022-06" db="EMBL/GenBank/DDBJ databases">
        <title>Aquibacillus sp. a new bacterium isolated from soil saline samples.</title>
        <authorList>
            <person name="Galisteo C."/>
            <person name="De La Haba R."/>
            <person name="Sanchez-Porro C."/>
            <person name="Ventosa A."/>
        </authorList>
    </citation>
    <scope>NUCLEOTIDE SEQUENCE</scope>
    <source>
        <strain evidence="7">3ASR75-54</strain>
    </source>
</reference>
<accession>A0A9X3WAU3</accession>
<dbReference type="Pfam" id="PF04932">
    <property type="entry name" value="Wzy_C"/>
    <property type="match status" value="1"/>
</dbReference>
<comment type="subcellular location">
    <subcellularLocation>
        <location evidence="1">Membrane</location>
        <topology evidence="1">Multi-pass membrane protein</topology>
    </subcellularLocation>
</comment>
<dbReference type="GO" id="GO:0016020">
    <property type="term" value="C:membrane"/>
    <property type="evidence" value="ECO:0007669"/>
    <property type="project" value="UniProtKB-SubCell"/>
</dbReference>
<feature type="transmembrane region" description="Helical" evidence="5">
    <location>
        <begin position="69"/>
        <end position="89"/>
    </location>
</feature>